<dbReference type="Pfam" id="PF00534">
    <property type="entry name" value="Glycos_transf_1"/>
    <property type="match status" value="1"/>
</dbReference>
<evidence type="ECO:0000313" key="4">
    <source>
        <dbReference type="Proteomes" id="UP001652431"/>
    </source>
</evidence>
<dbReference type="Proteomes" id="UP001652431">
    <property type="component" value="Unassembled WGS sequence"/>
</dbReference>
<feature type="domain" description="Glycosyl transferase family 1" evidence="1">
    <location>
        <begin position="177"/>
        <end position="334"/>
    </location>
</feature>
<accession>A0ABT2RNV0</accession>
<evidence type="ECO:0000259" key="2">
    <source>
        <dbReference type="Pfam" id="PF13439"/>
    </source>
</evidence>
<sequence length="358" mass="40720">MRIAFYTPTLAMGGYEKVVLGYANEFVKKHQVTIICGKAEGPLANDIAREVKVVDFKCRMRGYLKKMTAWLKENTVDILYVPFTTFTLMTILAKKWTRSTCVIYGAQHGFEKRHVIIDRIIGRIVNKADVLTAVCNAVADYEAERLFIERNRYYILDNPVIDSQKRIVPCEHKWLGGNKTYPVIIVSGRIAEDKRNDIAVRILAEIIKKKDVRMIVLGDGPEKNKVEQLSDKLGVRAKVDFSGYVQNPKGYMINADVFLHTARLEAFGNVIVEALHCNLPIVSTDCGGPIDIIEGDKYGINIGAWNEEDVVERGAEAILKILNREVRFEGMQKKAAKYDAKYLEEQFLEPYYECIKKN</sequence>
<dbReference type="PANTHER" id="PTHR12526:SF630">
    <property type="entry name" value="GLYCOSYLTRANSFERASE"/>
    <property type="match status" value="1"/>
</dbReference>
<evidence type="ECO:0000313" key="3">
    <source>
        <dbReference type="EMBL" id="MCU6686961.1"/>
    </source>
</evidence>
<dbReference type="PANTHER" id="PTHR12526">
    <property type="entry name" value="GLYCOSYLTRANSFERASE"/>
    <property type="match status" value="1"/>
</dbReference>
<dbReference type="EMBL" id="JAOQJU010000011">
    <property type="protein sequence ID" value="MCU6686961.1"/>
    <property type="molecule type" value="Genomic_DNA"/>
</dbReference>
<organism evidence="3 4">
    <name type="scientific">Dorea acetigenes</name>
    <dbReference type="NCBI Taxonomy" id="2981787"/>
    <lineage>
        <taxon>Bacteria</taxon>
        <taxon>Bacillati</taxon>
        <taxon>Bacillota</taxon>
        <taxon>Clostridia</taxon>
        <taxon>Lachnospirales</taxon>
        <taxon>Lachnospiraceae</taxon>
        <taxon>Dorea</taxon>
    </lineage>
</organism>
<name>A0ABT2RNV0_9FIRM</name>
<gene>
    <name evidence="3" type="ORF">OCV99_10445</name>
</gene>
<protein>
    <submittedName>
        <fullName evidence="3">Glycosyltransferase</fullName>
    </submittedName>
</protein>
<dbReference type="CDD" id="cd03811">
    <property type="entry name" value="GT4_GT28_WabH-like"/>
    <property type="match status" value="1"/>
</dbReference>
<keyword evidence="4" id="KW-1185">Reference proteome</keyword>
<dbReference type="Pfam" id="PF13439">
    <property type="entry name" value="Glyco_transf_4"/>
    <property type="match status" value="1"/>
</dbReference>
<feature type="domain" description="Glycosyltransferase subfamily 4-like N-terminal" evidence="2">
    <location>
        <begin position="12"/>
        <end position="160"/>
    </location>
</feature>
<reference evidence="3 4" key="1">
    <citation type="journal article" date="2021" name="ISME Commun">
        <title>Automated analysis of genomic sequences facilitates high-throughput and comprehensive description of bacteria.</title>
        <authorList>
            <person name="Hitch T.C.A."/>
        </authorList>
    </citation>
    <scope>NUCLEOTIDE SEQUENCE [LARGE SCALE GENOMIC DNA]</scope>
    <source>
        <strain evidence="3 4">Sanger_03</strain>
    </source>
</reference>
<dbReference type="InterPro" id="IPR028098">
    <property type="entry name" value="Glyco_trans_4-like_N"/>
</dbReference>
<comment type="caution">
    <text evidence="3">The sequence shown here is derived from an EMBL/GenBank/DDBJ whole genome shotgun (WGS) entry which is preliminary data.</text>
</comment>
<dbReference type="SUPFAM" id="SSF53756">
    <property type="entry name" value="UDP-Glycosyltransferase/glycogen phosphorylase"/>
    <property type="match status" value="1"/>
</dbReference>
<dbReference type="RefSeq" id="WP_158370404.1">
    <property type="nucleotide sequence ID" value="NZ_JAOQJU010000011.1"/>
</dbReference>
<dbReference type="InterPro" id="IPR001296">
    <property type="entry name" value="Glyco_trans_1"/>
</dbReference>
<evidence type="ECO:0000259" key="1">
    <source>
        <dbReference type="Pfam" id="PF00534"/>
    </source>
</evidence>
<proteinExistence type="predicted"/>
<dbReference type="Gene3D" id="3.40.50.2000">
    <property type="entry name" value="Glycogen Phosphorylase B"/>
    <property type="match status" value="2"/>
</dbReference>